<proteinExistence type="predicted"/>
<feature type="coiled-coil region" evidence="1">
    <location>
        <begin position="142"/>
        <end position="176"/>
    </location>
</feature>
<evidence type="ECO:0000313" key="3">
    <source>
        <dbReference type="EMBL" id="CAK0865174.1"/>
    </source>
</evidence>
<accession>A0ABN9UYF8</accession>
<evidence type="ECO:0000256" key="2">
    <source>
        <dbReference type="SAM" id="MobiDB-lite"/>
    </source>
</evidence>
<feature type="region of interest" description="Disordered" evidence="2">
    <location>
        <begin position="103"/>
        <end position="131"/>
    </location>
</feature>
<feature type="non-terminal residue" evidence="3">
    <location>
        <position position="401"/>
    </location>
</feature>
<keyword evidence="4" id="KW-1185">Reference proteome</keyword>
<comment type="caution">
    <text evidence="3">The sequence shown here is derived from an EMBL/GenBank/DDBJ whole genome shotgun (WGS) entry which is preliminary data.</text>
</comment>
<reference evidence="3" key="1">
    <citation type="submission" date="2023-10" db="EMBL/GenBank/DDBJ databases">
        <authorList>
            <person name="Chen Y."/>
            <person name="Shah S."/>
            <person name="Dougan E. K."/>
            <person name="Thang M."/>
            <person name="Chan C."/>
        </authorList>
    </citation>
    <scope>NUCLEOTIDE SEQUENCE [LARGE SCALE GENOMIC DNA]</scope>
</reference>
<feature type="compositionally biased region" description="Low complexity" evidence="2">
    <location>
        <begin position="303"/>
        <end position="315"/>
    </location>
</feature>
<name>A0ABN9UYF8_9DINO</name>
<sequence>MPPGAGGGRFAALPCAAGPCEPSEPCRGPTSVRDLLKDPDLGPRAWQSRLQGALDLEAHYAARIAQVGVLGVQILGEQEDLKARLESLGAELARRGLGAAALERGGASRGRRRSGARSVTPPTRHEAPTPVPQGRARVAFAEDLELDRLRGLQDEHAELEEELRAVQAELAARRADADDAFRLNEARRLGAAMRCRGERQAELARARDALLDLRFASDAELATRRCELEAAEHREAALSPRWAADARDEAARQELLRAELRGGADSPPEETALRGEVDELLAEHAQAAWASPEGGRLRYPTARAVRAQAARSAADATERAEDPRHPTPGSPGPLSGGSCGRRQKSGSGTGGPPEKGGPNHFLAPQCGTFRDAPPVCLNTFPPKHWAFSCPGAVFPPRQMYA</sequence>
<organism evidence="3 4">
    <name type="scientific">Prorocentrum cordatum</name>
    <dbReference type="NCBI Taxonomy" id="2364126"/>
    <lineage>
        <taxon>Eukaryota</taxon>
        <taxon>Sar</taxon>
        <taxon>Alveolata</taxon>
        <taxon>Dinophyceae</taxon>
        <taxon>Prorocentrales</taxon>
        <taxon>Prorocentraceae</taxon>
        <taxon>Prorocentrum</taxon>
    </lineage>
</organism>
<feature type="region of interest" description="Disordered" evidence="2">
    <location>
        <begin position="303"/>
        <end position="363"/>
    </location>
</feature>
<evidence type="ECO:0000313" key="4">
    <source>
        <dbReference type="Proteomes" id="UP001189429"/>
    </source>
</evidence>
<dbReference type="Proteomes" id="UP001189429">
    <property type="component" value="Unassembled WGS sequence"/>
</dbReference>
<keyword evidence="1" id="KW-0175">Coiled coil</keyword>
<feature type="compositionally biased region" description="Basic and acidic residues" evidence="2">
    <location>
        <begin position="316"/>
        <end position="325"/>
    </location>
</feature>
<protein>
    <submittedName>
        <fullName evidence="3">Uncharacterized protein</fullName>
    </submittedName>
</protein>
<gene>
    <name evidence="3" type="ORF">PCOR1329_LOCUS52762</name>
</gene>
<dbReference type="EMBL" id="CAUYUJ010016423">
    <property type="protein sequence ID" value="CAK0865174.1"/>
    <property type="molecule type" value="Genomic_DNA"/>
</dbReference>
<evidence type="ECO:0000256" key="1">
    <source>
        <dbReference type="SAM" id="Coils"/>
    </source>
</evidence>